<dbReference type="PANTHER" id="PTHR34846">
    <property type="entry name" value="4-CARBOXYMUCONOLACTONE DECARBOXYLASE FAMILY PROTEIN (AFU_ORTHOLOGUE AFUA_6G11590)"/>
    <property type="match status" value="1"/>
</dbReference>
<dbReference type="EMBL" id="JBHTAX010000004">
    <property type="protein sequence ID" value="MFC7192201.1"/>
    <property type="molecule type" value="Genomic_DNA"/>
</dbReference>
<evidence type="ECO:0000259" key="1">
    <source>
        <dbReference type="Pfam" id="PF02627"/>
    </source>
</evidence>
<dbReference type="Proteomes" id="UP001596417">
    <property type="component" value="Unassembled WGS sequence"/>
</dbReference>
<dbReference type="PANTHER" id="PTHR34846:SF10">
    <property type="entry name" value="CYTOPLASMIC PROTEIN"/>
    <property type="match status" value="1"/>
</dbReference>
<gene>
    <name evidence="2" type="ORF">ACFQL7_21875</name>
</gene>
<evidence type="ECO:0000313" key="2">
    <source>
        <dbReference type="EMBL" id="MFC7192201.1"/>
    </source>
</evidence>
<evidence type="ECO:0000313" key="3">
    <source>
        <dbReference type="Proteomes" id="UP001596417"/>
    </source>
</evidence>
<dbReference type="Gene3D" id="1.20.1290.10">
    <property type="entry name" value="AhpD-like"/>
    <property type="match status" value="1"/>
</dbReference>
<dbReference type="InterPro" id="IPR029032">
    <property type="entry name" value="AhpD-like"/>
</dbReference>
<sequence length="197" mass="22603">MRLDPIEEPDGIRMRFVYWMMRRKFGTAMTPLKVVVARVPGLLGVNRAFQKFHTNKIQLEPELKLMVGTLVSKTNECGFCVDFTQSEAIREDLEMEKFNALAEYQTSPLFTERERAALAYAEEITRQKTVSDATFEELRTHFNDREIVEITVLNAMQNFTTLINIPLEIESDGLCAIARSETKTEQGEQTSVRSVQD</sequence>
<name>A0ABD5YSE0_9EURY</name>
<dbReference type="AlphaFoldDB" id="A0ABD5YSE0"/>
<reference evidence="2 3" key="1">
    <citation type="journal article" date="2019" name="Int. J. Syst. Evol. Microbiol.">
        <title>The Global Catalogue of Microorganisms (GCM) 10K type strain sequencing project: providing services to taxonomists for standard genome sequencing and annotation.</title>
        <authorList>
            <consortium name="The Broad Institute Genomics Platform"/>
            <consortium name="The Broad Institute Genome Sequencing Center for Infectious Disease"/>
            <person name="Wu L."/>
            <person name="Ma J."/>
        </authorList>
    </citation>
    <scope>NUCLEOTIDE SEQUENCE [LARGE SCALE GENOMIC DNA]</scope>
    <source>
        <strain evidence="2 3">RDMS1</strain>
    </source>
</reference>
<feature type="domain" description="Carboxymuconolactone decarboxylase-like" evidence="1">
    <location>
        <begin position="47"/>
        <end position="123"/>
    </location>
</feature>
<organism evidence="2 3">
    <name type="scientific">Halocatena marina</name>
    <dbReference type="NCBI Taxonomy" id="2934937"/>
    <lineage>
        <taxon>Archaea</taxon>
        <taxon>Methanobacteriati</taxon>
        <taxon>Methanobacteriota</taxon>
        <taxon>Stenosarchaea group</taxon>
        <taxon>Halobacteria</taxon>
        <taxon>Halobacteriales</taxon>
        <taxon>Natronomonadaceae</taxon>
        <taxon>Halocatena</taxon>
    </lineage>
</organism>
<dbReference type="RefSeq" id="WP_248909933.1">
    <property type="nucleotide sequence ID" value="NZ_CP109980.1"/>
</dbReference>
<dbReference type="InterPro" id="IPR003779">
    <property type="entry name" value="CMD-like"/>
</dbReference>
<protein>
    <submittedName>
        <fullName evidence="2">Carboxymuconolactone decarboxylase family protein</fullName>
    </submittedName>
</protein>
<accession>A0ABD5YSE0</accession>
<dbReference type="SUPFAM" id="SSF69118">
    <property type="entry name" value="AhpD-like"/>
    <property type="match status" value="1"/>
</dbReference>
<dbReference type="Pfam" id="PF02627">
    <property type="entry name" value="CMD"/>
    <property type="match status" value="1"/>
</dbReference>
<proteinExistence type="predicted"/>
<dbReference type="GeneID" id="76201869"/>
<comment type="caution">
    <text evidence="2">The sequence shown here is derived from an EMBL/GenBank/DDBJ whole genome shotgun (WGS) entry which is preliminary data.</text>
</comment>
<keyword evidence="3" id="KW-1185">Reference proteome</keyword>